<dbReference type="Proteomes" id="UP000298234">
    <property type="component" value="Unassembled WGS sequence"/>
</dbReference>
<evidence type="ECO:0000256" key="1">
    <source>
        <dbReference type="SAM" id="MobiDB-lite"/>
    </source>
</evidence>
<evidence type="ECO:0000313" key="3">
    <source>
        <dbReference type="Proteomes" id="UP000298234"/>
    </source>
</evidence>
<feature type="region of interest" description="Disordered" evidence="1">
    <location>
        <begin position="1"/>
        <end position="75"/>
    </location>
</feature>
<reference evidence="2 3" key="1">
    <citation type="submission" date="2019-03" db="EMBL/GenBank/DDBJ databases">
        <title>Burkholderia cepacia outbreak.</title>
        <authorList>
            <person name="Farzana R."/>
            <person name="Walsh T.R."/>
        </authorList>
    </citation>
    <scope>NUCLEOTIDE SEQUENCE [LARGE SCALE GENOMIC DNA]</scope>
    <source>
        <strain evidence="3">d13</strain>
    </source>
</reference>
<evidence type="ECO:0000313" key="2">
    <source>
        <dbReference type="EMBL" id="TEU52556.1"/>
    </source>
</evidence>
<proteinExistence type="predicted"/>
<protein>
    <submittedName>
        <fullName evidence="2">Uncharacterized protein</fullName>
    </submittedName>
</protein>
<accession>A0AAX2RWS3</accession>
<dbReference type="RefSeq" id="WP_134256962.1">
    <property type="nucleotide sequence ID" value="NZ_SNSF01000001.1"/>
</dbReference>
<dbReference type="EMBL" id="SNSQ01000004">
    <property type="protein sequence ID" value="TEU52556.1"/>
    <property type="molecule type" value="Genomic_DNA"/>
</dbReference>
<comment type="caution">
    <text evidence="2">The sequence shown here is derived from an EMBL/GenBank/DDBJ whole genome shotgun (WGS) entry which is preliminary data.</text>
</comment>
<dbReference type="AlphaFoldDB" id="A0AAX2RWS3"/>
<sequence length="163" mass="18376">MARDLRAAAAGIGKAGKKEKKMPCNTGRAIRPASIEGNRALRRTRTLPPHTDKETSRAGFRTPPRNDSGRTGSRQRLRCARIASISHSSTMTNDLHNRFPFIKNTLRSDYLNFLNLIKKSLTRRFLSCYLSPQAISPGNRIRIRKSMARQSTSVFITFKTRSS</sequence>
<gene>
    <name evidence="2" type="ORF">E3D37_04530</name>
</gene>
<name>A0AAX2RWS3_BURCE</name>
<organism evidence="2 3">
    <name type="scientific">Burkholderia cepacia</name>
    <name type="common">Pseudomonas cepacia</name>
    <dbReference type="NCBI Taxonomy" id="292"/>
    <lineage>
        <taxon>Bacteria</taxon>
        <taxon>Pseudomonadati</taxon>
        <taxon>Pseudomonadota</taxon>
        <taxon>Betaproteobacteria</taxon>
        <taxon>Burkholderiales</taxon>
        <taxon>Burkholderiaceae</taxon>
        <taxon>Burkholderia</taxon>
        <taxon>Burkholderia cepacia complex</taxon>
    </lineage>
</organism>